<comment type="similarity">
    <text evidence="1 3">Belongs to the short-chain dehydrogenases/reductases (SDR) family.</text>
</comment>
<reference evidence="4 5" key="1">
    <citation type="journal article" date="2018" name="Environ. Microbiol.">
        <title>Isolation and genomic characterization of Novimethylophilus kurashikiensis gen. nov. sp. nov., a new lanthanide-dependent methylotrophic species of Methylophilaceae.</title>
        <authorList>
            <person name="Lv H."/>
            <person name="Sahin N."/>
            <person name="Tani A."/>
        </authorList>
    </citation>
    <scope>NUCLEOTIDE SEQUENCE [LARGE SCALE GENOMIC DNA]</scope>
    <source>
        <strain evidence="4 5">La2-4</strain>
    </source>
</reference>
<dbReference type="Pfam" id="PF00106">
    <property type="entry name" value="adh_short"/>
    <property type="match status" value="1"/>
</dbReference>
<dbReference type="AlphaFoldDB" id="A0A2R5F866"/>
<comment type="caution">
    <text evidence="4">The sequence shown here is derived from an EMBL/GenBank/DDBJ whole genome shotgun (WGS) entry which is preliminary data.</text>
</comment>
<dbReference type="Proteomes" id="UP000245081">
    <property type="component" value="Unassembled WGS sequence"/>
</dbReference>
<dbReference type="PANTHER" id="PTHR44196:SF1">
    <property type="entry name" value="DEHYDROGENASE_REDUCTASE SDR FAMILY MEMBER 7B"/>
    <property type="match status" value="1"/>
</dbReference>
<evidence type="ECO:0000313" key="5">
    <source>
        <dbReference type="Proteomes" id="UP000245081"/>
    </source>
</evidence>
<dbReference type="GO" id="GO:0016491">
    <property type="term" value="F:oxidoreductase activity"/>
    <property type="evidence" value="ECO:0007669"/>
    <property type="project" value="UniProtKB-KW"/>
</dbReference>
<evidence type="ECO:0000256" key="2">
    <source>
        <dbReference type="ARBA" id="ARBA00023002"/>
    </source>
</evidence>
<dbReference type="Gene3D" id="3.40.50.720">
    <property type="entry name" value="NAD(P)-binding Rossmann-like Domain"/>
    <property type="match status" value="1"/>
</dbReference>
<dbReference type="PROSITE" id="PS00061">
    <property type="entry name" value="ADH_SHORT"/>
    <property type="match status" value="1"/>
</dbReference>
<dbReference type="InterPro" id="IPR036291">
    <property type="entry name" value="NAD(P)-bd_dom_sf"/>
</dbReference>
<dbReference type="EMBL" id="BDOQ01000003">
    <property type="protein sequence ID" value="GBG13748.1"/>
    <property type="molecule type" value="Genomic_DNA"/>
</dbReference>
<dbReference type="SUPFAM" id="SSF51735">
    <property type="entry name" value="NAD(P)-binding Rossmann-fold domains"/>
    <property type="match status" value="1"/>
</dbReference>
<dbReference type="GO" id="GO:0016020">
    <property type="term" value="C:membrane"/>
    <property type="evidence" value="ECO:0007669"/>
    <property type="project" value="TreeGrafter"/>
</dbReference>
<gene>
    <name evidence="4" type="ORF">NMK_1299</name>
</gene>
<evidence type="ECO:0000256" key="3">
    <source>
        <dbReference type="RuleBase" id="RU000363"/>
    </source>
</evidence>
<evidence type="ECO:0000313" key="4">
    <source>
        <dbReference type="EMBL" id="GBG13748.1"/>
    </source>
</evidence>
<dbReference type="PANTHER" id="PTHR44196">
    <property type="entry name" value="DEHYDROGENASE/REDUCTASE SDR FAMILY MEMBER 7B"/>
    <property type="match status" value="1"/>
</dbReference>
<keyword evidence="5" id="KW-1185">Reference proteome</keyword>
<dbReference type="PRINTS" id="PR00081">
    <property type="entry name" value="GDHRDH"/>
</dbReference>
<evidence type="ECO:0000256" key="1">
    <source>
        <dbReference type="ARBA" id="ARBA00006484"/>
    </source>
</evidence>
<dbReference type="NCBIfam" id="NF005437">
    <property type="entry name" value="PRK07024.1"/>
    <property type="match status" value="1"/>
</dbReference>
<dbReference type="InterPro" id="IPR002347">
    <property type="entry name" value="SDR_fam"/>
</dbReference>
<accession>A0A2R5F866</accession>
<sequence length="217" mass="23750">MLAESLDVPCAVYLVDVRDPIAMQQAASNFIDQFGLPDIVIANAGVSRGTLTERPEDASAFRAIMDINVLGMVHTFLPFVSLMRQKGEGRLVGIASVAGIRGLPGASAYSASKAAAITYLESLRSELSGSGVSVTTISPGYIRTPMTDVNHYRMPFMMEVDAAAGKMMAIIEKKRRYAILPWQMAALGRLMRVLPAPLWDWLTRRAPRKPRLEDKPL</sequence>
<proteinExistence type="inferred from homology"/>
<organism evidence="4 5">
    <name type="scientific">Novimethylophilus kurashikiensis</name>
    <dbReference type="NCBI Taxonomy" id="1825523"/>
    <lineage>
        <taxon>Bacteria</taxon>
        <taxon>Pseudomonadati</taxon>
        <taxon>Pseudomonadota</taxon>
        <taxon>Betaproteobacteria</taxon>
        <taxon>Nitrosomonadales</taxon>
        <taxon>Methylophilaceae</taxon>
        <taxon>Novimethylophilus</taxon>
    </lineage>
</organism>
<name>A0A2R5F866_9PROT</name>
<dbReference type="PRINTS" id="PR00080">
    <property type="entry name" value="SDRFAMILY"/>
</dbReference>
<dbReference type="InterPro" id="IPR020904">
    <property type="entry name" value="Sc_DH/Rdtase_CS"/>
</dbReference>
<protein>
    <submittedName>
        <fullName evidence="4">Short-chain dehydrogenase</fullName>
    </submittedName>
</protein>
<keyword evidence="2" id="KW-0560">Oxidoreductase</keyword>